<dbReference type="GO" id="GO:0009277">
    <property type="term" value="C:fungal-type cell wall"/>
    <property type="evidence" value="ECO:0007669"/>
    <property type="project" value="TreeGrafter"/>
</dbReference>
<dbReference type="InterPro" id="IPR051526">
    <property type="entry name" value="Beta-Glucosidase_SUN"/>
</dbReference>
<evidence type="ECO:0000256" key="4">
    <source>
        <dbReference type="SAM" id="MobiDB-lite"/>
    </source>
</evidence>
<dbReference type="GO" id="GO:0031505">
    <property type="term" value="P:fungal-type cell wall organization"/>
    <property type="evidence" value="ECO:0007669"/>
    <property type="project" value="TreeGrafter"/>
</dbReference>
<gene>
    <name evidence="6" type="ORF">KUCA_T00001138001</name>
</gene>
<keyword evidence="5" id="KW-0732">Signal</keyword>
<feature type="compositionally biased region" description="Low complexity" evidence="4">
    <location>
        <begin position="56"/>
        <end position="122"/>
    </location>
</feature>
<dbReference type="AlphaFoldDB" id="W6MGY7"/>
<accession>W6MGY7</accession>
<evidence type="ECO:0000256" key="2">
    <source>
        <dbReference type="ARBA" id="ARBA00010579"/>
    </source>
</evidence>
<name>W6MGY7_9ASCO</name>
<keyword evidence="3" id="KW-0496">Mitochondrion</keyword>
<dbReference type="GO" id="GO:0009272">
    <property type="term" value="P:fungal-type cell wall biogenesis"/>
    <property type="evidence" value="ECO:0007669"/>
    <property type="project" value="EnsemblFungi"/>
</dbReference>
<sequence>MRTTSILNTLAVASLVAAAPLNHRHHLHKRDAKVVVVTQTIVVDGSGNTVDSGSPTSTIEASSSAAVTISTKSTSSTETSSTAEASSTEEASSSTESAEVSSTSSSSSSASTKTSSSSSSISGDLSDFSDPTEKFEDGTIKCSDFPSGNGVVPLEWLGFGGWASVMNENGDTSSSCEDGYYCSYACQAGMSKTQWPSEQPSNGISVGGLYCKDGYLYKSNSDSDYLCSWGKETAKAVSEVDDVIAICRTDYPGSENMCVPTQLDAGSSAPLSVVDEDSYYQWQGKKTSTQYYVNNKGVSVEDGCIWGDDSGTVGNWAPLVVGAGYTNGNTYLSLIPNPNNSDAPNYSVKIVATDGSSMNGDCTYIDGVFSGDTTDGCTVTVTSGSAKIVFY</sequence>
<dbReference type="PANTHER" id="PTHR31316">
    <property type="entry name" value="BETA-GLUCOSIDASE-LIKE PROTEIN NCA3, MITOCHONDRIAL-RELATED"/>
    <property type="match status" value="1"/>
</dbReference>
<dbReference type="PANTHER" id="PTHR31316:SF2">
    <property type="entry name" value="BETA-GLUCOSIDASE-LIKE PROTEIN NCA3, MITOCHONDRIAL-RELATED"/>
    <property type="match status" value="1"/>
</dbReference>
<dbReference type="Proteomes" id="UP000019384">
    <property type="component" value="Unassembled WGS sequence"/>
</dbReference>
<dbReference type="HOGENOM" id="CLU_033459_0_0_1"/>
<dbReference type="GO" id="GO:0005743">
    <property type="term" value="C:mitochondrial inner membrane"/>
    <property type="evidence" value="ECO:0007669"/>
    <property type="project" value="EnsemblFungi"/>
</dbReference>
<dbReference type="OrthoDB" id="5339822at2759"/>
<comment type="similarity">
    <text evidence="2">Belongs to the SUN family.</text>
</comment>
<feature type="chain" id="PRO_5004878346" evidence="5">
    <location>
        <begin position="19"/>
        <end position="391"/>
    </location>
</feature>
<dbReference type="STRING" id="1382522.W6MGY7"/>
<evidence type="ECO:0000256" key="3">
    <source>
        <dbReference type="ARBA" id="ARBA00023128"/>
    </source>
</evidence>
<feature type="compositionally biased region" description="Polar residues" evidence="4">
    <location>
        <begin position="46"/>
        <end position="55"/>
    </location>
</feature>
<dbReference type="GO" id="GO:0009986">
    <property type="term" value="C:cell surface"/>
    <property type="evidence" value="ECO:0007669"/>
    <property type="project" value="TreeGrafter"/>
</dbReference>
<keyword evidence="7" id="KW-1185">Reference proteome</keyword>
<dbReference type="RefSeq" id="XP_022457183.1">
    <property type="nucleotide sequence ID" value="XM_022605745.1"/>
</dbReference>
<organism evidence="6 7">
    <name type="scientific">Kuraishia capsulata CBS 1993</name>
    <dbReference type="NCBI Taxonomy" id="1382522"/>
    <lineage>
        <taxon>Eukaryota</taxon>
        <taxon>Fungi</taxon>
        <taxon>Dikarya</taxon>
        <taxon>Ascomycota</taxon>
        <taxon>Saccharomycotina</taxon>
        <taxon>Pichiomycetes</taxon>
        <taxon>Pichiales</taxon>
        <taxon>Pichiaceae</taxon>
        <taxon>Kuraishia</taxon>
    </lineage>
</organism>
<feature type="region of interest" description="Disordered" evidence="4">
    <location>
        <begin position="45"/>
        <end position="133"/>
    </location>
</feature>
<feature type="signal peptide" evidence="5">
    <location>
        <begin position="1"/>
        <end position="18"/>
    </location>
</feature>
<dbReference type="GeneID" id="34518571"/>
<dbReference type="Pfam" id="PF03856">
    <property type="entry name" value="SUN"/>
    <property type="match status" value="1"/>
</dbReference>
<evidence type="ECO:0000256" key="1">
    <source>
        <dbReference type="ARBA" id="ARBA00004173"/>
    </source>
</evidence>
<evidence type="ECO:0000313" key="7">
    <source>
        <dbReference type="Proteomes" id="UP000019384"/>
    </source>
</evidence>
<dbReference type="InterPro" id="IPR005556">
    <property type="entry name" value="SUN"/>
</dbReference>
<evidence type="ECO:0000313" key="6">
    <source>
        <dbReference type="EMBL" id="CDK25171.1"/>
    </source>
</evidence>
<protein>
    <submittedName>
        <fullName evidence="6">Uncharacterized protein</fullName>
    </submittedName>
</protein>
<dbReference type="EMBL" id="HG793125">
    <property type="protein sequence ID" value="CDK25171.1"/>
    <property type="molecule type" value="Genomic_DNA"/>
</dbReference>
<comment type="subcellular location">
    <subcellularLocation>
        <location evidence="1">Mitochondrion</location>
    </subcellularLocation>
</comment>
<reference evidence="6" key="2">
    <citation type="submission" date="2014-02" db="EMBL/GenBank/DDBJ databases">
        <title>Complete DNA sequence of /Kuraishia capsulata/ illustrates novel genomic features among budding yeasts (/Saccharomycotina/).</title>
        <authorList>
            <person name="Morales L."/>
            <person name="Noel B."/>
            <person name="Porcel B."/>
            <person name="Marcet-Houben M."/>
            <person name="Hullo M-F."/>
            <person name="Sacerdot C."/>
            <person name="Tekaia F."/>
            <person name="Leh-Louis V."/>
            <person name="Despons L."/>
            <person name="Khanna V."/>
            <person name="Aury J-M."/>
            <person name="Barbe V."/>
            <person name="Couloux A."/>
            <person name="Labadie K."/>
            <person name="Pelletier E."/>
            <person name="Souciet J-L."/>
            <person name="Boekhout T."/>
            <person name="Gabaldon T."/>
            <person name="Wincker P."/>
            <person name="Dujon B."/>
        </authorList>
    </citation>
    <scope>NUCLEOTIDE SEQUENCE</scope>
    <source>
        <strain evidence="6">CBS 1993</strain>
    </source>
</reference>
<evidence type="ECO:0000256" key="5">
    <source>
        <dbReference type="SAM" id="SignalP"/>
    </source>
</evidence>
<reference evidence="6" key="1">
    <citation type="submission" date="2013-12" db="EMBL/GenBank/DDBJ databases">
        <authorList>
            <person name="Genoscope - CEA"/>
        </authorList>
    </citation>
    <scope>NUCLEOTIDE SEQUENCE</scope>
    <source>
        <strain evidence="6">CBS 1993</strain>
    </source>
</reference>
<dbReference type="GO" id="GO:0000422">
    <property type="term" value="P:autophagy of mitochondrion"/>
    <property type="evidence" value="ECO:0007669"/>
    <property type="project" value="EnsemblFungi"/>
</dbReference>
<proteinExistence type="inferred from homology"/>